<evidence type="ECO:0000256" key="1">
    <source>
        <dbReference type="ARBA" id="ARBA00004323"/>
    </source>
</evidence>
<dbReference type="InterPro" id="IPR005331">
    <property type="entry name" value="Sulfotransferase"/>
</dbReference>
<reference evidence="10" key="1">
    <citation type="submission" date="2022-03" db="EMBL/GenBank/DDBJ databases">
        <authorList>
            <person name="Martin C."/>
        </authorList>
    </citation>
    <scope>NUCLEOTIDE SEQUENCE</scope>
</reference>
<evidence type="ECO:0000256" key="2">
    <source>
        <dbReference type="ARBA" id="ARBA00006339"/>
    </source>
</evidence>
<dbReference type="GO" id="GO:0008146">
    <property type="term" value="F:sulfotransferase activity"/>
    <property type="evidence" value="ECO:0007669"/>
    <property type="project" value="InterPro"/>
</dbReference>
<dbReference type="Proteomes" id="UP000749559">
    <property type="component" value="Unassembled WGS sequence"/>
</dbReference>
<dbReference type="GO" id="GO:0016051">
    <property type="term" value="P:carbohydrate biosynthetic process"/>
    <property type="evidence" value="ECO:0007669"/>
    <property type="project" value="InterPro"/>
</dbReference>
<feature type="transmembrane region" description="Helical" evidence="9">
    <location>
        <begin position="20"/>
        <end position="39"/>
    </location>
</feature>
<evidence type="ECO:0000256" key="7">
    <source>
        <dbReference type="ARBA" id="ARBA00023136"/>
    </source>
</evidence>
<gene>
    <name evidence="10" type="ORF">OFUS_LOCUS7928</name>
</gene>
<accession>A0A8J1Y371</accession>
<evidence type="ECO:0000256" key="4">
    <source>
        <dbReference type="ARBA" id="ARBA00022692"/>
    </source>
</evidence>
<dbReference type="AlphaFoldDB" id="A0A8J1Y371"/>
<keyword evidence="11" id="KW-1185">Reference proteome</keyword>
<proteinExistence type="inferred from homology"/>
<keyword evidence="5 9" id="KW-1133">Transmembrane helix</keyword>
<keyword evidence="6 9" id="KW-0333">Golgi apparatus</keyword>
<name>A0A8J1Y371_OWEFU</name>
<comment type="similarity">
    <text evidence="2 9">Belongs to the sulfotransferase 2 family.</text>
</comment>
<evidence type="ECO:0000313" key="11">
    <source>
        <dbReference type="Proteomes" id="UP000749559"/>
    </source>
</evidence>
<evidence type="ECO:0000256" key="9">
    <source>
        <dbReference type="RuleBase" id="RU364020"/>
    </source>
</evidence>
<evidence type="ECO:0000256" key="8">
    <source>
        <dbReference type="ARBA" id="ARBA00023180"/>
    </source>
</evidence>
<keyword evidence="8 9" id="KW-0325">Glycoprotein</keyword>
<comment type="subcellular location">
    <subcellularLocation>
        <location evidence="1 9">Golgi apparatus membrane</location>
        <topology evidence="1 9">Single-pass type II membrane protein</topology>
    </subcellularLocation>
</comment>
<keyword evidence="4 9" id="KW-0812">Transmembrane</keyword>
<dbReference type="PANTHER" id="PTHR12137:SF54">
    <property type="entry name" value="CARBOHYDRATE SULFOTRANSFERASE"/>
    <property type="match status" value="1"/>
</dbReference>
<organism evidence="10 11">
    <name type="scientific">Owenia fusiformis</name>
    <name type="common">Polychaete worm</name>
    <dbReference type="NCBI Taxonomy" id="6347"/>
    <lineage>
        <taxon>Eukaryota</taxon>
        <taxon>Metazoa</taxon>
        <taxon>Spiralia</taxon>
        <taxon>Lophotrochozoa</taxon>
        <taxon>Annelida</taxon>
        <taxon>Polychaeta</taxon>
        <taxon>Sedentaria</taxon>
        <taxon>Canalipalpata</taxon>
        <taxon>Sabellida</taxon>
        <taxon>Oweniida</taxon>
        <taxon>Oweniidae</taxon>
        <taxon>Owenia</taxon>
    </lineage>
</organism>
<evidence type="ECO:0000256" key="3">
    <source>
        <dbReference type="ARBA" id="ARBA00022679"/>
    </source>
</evidence>
<dbReference type="PANTHER" id="PTHR12137">
    <property type="entry name" value="CARBOHYDRATE SULFOTRANSFERASE"/>
    <property type="match status" value="1"/>
</dbReference>
<keyword evidence="3 9" id="KW-0808">Transferase</keyword>
<comment type="caution">
    <text evidence="10">The sequence shown here is derived from an EMBL/GenBank/DDBJ whole genome shotgun (WGS) entry which is preliminary data.</text>
</comment>
<keyword evidence="7 9" id="KW-0472">Membrane</keyword>
<dbReference type="Pfam" id="PF03567">
    <property type="entry name" value="Sulfotransfer_2"/>
    <property type="match status" value="1"/>
</dbReference>
<evidence type="ECO:0000313" key="10">
    <source>
        <dbReference type="EMBL" id="CAH1781340.1"/>
    </source>
</evidence>
<protein>
    <recommendedName>
        <fullName evidence="9">Carbohydrate sulfotransferase</fullName>
        <ecNumber evidence="9">2.8.2.-</ecNumber>
    </recommendedName>
</protein>
<dbReference type="InterPro" id="IPR018011">
    <property type="entry name" value="Carb_sulfotrans_8-10"/>
</dbReference>
<evidence type="ECO:0000256" key="6">
    <source>
        <dbReference type="ARBA" id="ARBA00023034"/>
    </source>
</evidence>
<sequence length="422" mass="49633">MKSSSTLKKIRRSVASHNVFIHFSLVLGGIFLLVHWKLLKFQEESHIEILRGSRYSKDITMKDNHSENNSKRTPNDSYCKWDTFTWLEKVHRARMKHLKDACAKLKLERKLKTYGHFYVDDEHKLLICPVAKIGCSFWKAVLLITSKRVVERNPLDMLSGINSESFPQLNFDPPDVRKIKLDSYTKVIFTRDPLSRLYSAYQDKFVNFNEVYWGFGKMAVQLFRENATEKSLANGHDITFEEFLRLVVFNFETLGKVDSHWFTTEHACHPCDTDFDVIGRMETFDTDAKYVLCTSGMQNIIQLPDEDKTANILRNVRKDTYAAFQRKTALTNLIFTEREFLDRLVSNFLRHGYIRFPVSIPLNSTNEEALQILEKQIQLEARHSEKFRTATKDPFKNIPRDLLDKVMDLYKFDYELFGYERR</sequence>
<keyword evidence="9" id="KW-0735">Signal-anchor</keyword>
<dbReference type="EMBL" id="CAIIXF020000004">
    <property type="protein sequence ID" value="CAH1781340.1"/>
    <property type="molecule type" value="Genomic_DNA"/>
</dbReference>
<dbReference type="EC" id="2.8.2.-" evidence="9"/>
<dbReference type="OrthoDB" id="2019940at2759"/>
<keyword evidence="9" id="KW-0119">Carbohydrate metabolism</keyword>
<dbReference type="GO" id="GO:0000139">
    <property type="term" value="C:Golgi membrane"/>
    <property type="evidence" value="ECO:0007669"/>
    <property type="project" value="UniProtKB-SubCell"/>
</dbReference>
<evidence type="ECO:0000256" key="5">
    <source>
        <dbReference type="ARBA" id="ARBA00022989"/>
    </source>
</evidence>